<reference evidence="2 3" key="1">
    <citation type="submission" date="2018-03" db="EMBL/GenBank/DDBJ databases">
        <title>Genomic Encyclopedia of Archaeal and Bacterial Type Strains, Phase II (KMG-II): from individual species to whole genera.</title>
        <authorList>
            <person name="Goeker M."/>
        </authorList>
    </citation>
    <scope>NUCLEOTIDE SEQUENCE [LARGE SCALE GENOMIC DNA]</scope>
    <source>
        <strain evidence="2 3">DSM 18107</strain>
    </source>
</reference>
<feature type="transmembrane region" description="Helical" evidence="1">
    <location>
        <begin position="203"/>
        <end position="227"/>
    </location>
</feature>
<feature type="transmembrane region" description="Helical" evidence="1">
    <location>
        <begin position="48"/>
        <end position="68"/>
    </location>
</feature>
<feature type="transmembrane region" description="Helical" evidence="1">
    <location>
        <begin position="17"/>
        <end position="36"/>
    </location>
</feature>
<keyword evidence="1" id="KW-0812">Transmembrane</keyword>
<keyword evidence="1" id="KW-1133">Transmembrane helix</keyword>
<dbReference type="EMBL" id="PYGK01000013">
    <property type="protein sequence ID" value="PSL25478.1"/>
    <property type="molecule type" value="Genomic_DNA"/>
</dbReference>
<protein>
    <recommendedName>
        <fullName evidence="4">YhhN-like protein</fullName>
    </recommendedName>
</protein>
<gene>
    <name evidence="2" type="ORF">CLV42_113160</name>
</gene>
<keyword evidence="3" id="KW-1185">Reference proteome</keyword>
<dbReference type="Proteomes" id="UP000240978">
    <property type="component" value="Unassembled WGS sequence"/>
</dbReference>
<dbReference type="AlphaFoldDB" id="A0A2P8FUU3"/>
<name>A0A2P8FUU3_9BACT</name>
<comment type="caution">
    <text evidence="2">The sequence shown here is derived from an EMBL/GenBank/DDBJ whole genome shotgun (WGS) entry which is preliminary data.</text>
</comment>
<feature type="transmembrane region" description="Helical" evidence="1">
    <location>
        <begin position="74"/>
        <end position="92"/>
    </location>
</feature>
<accession>A0A2P8FUU3</accession>
<sequence>MSCVHINMLLFSHISLYRLPVHVLVMIICFVTALLAKLQKNPPRYLNSFIIYILVTIIVEVIAWWYSIHSKRNLIFYNFYAIINFTYLIFLLRSFITNVKIVNVMGVLMFVYPVLSLINLFLIQGLNTAFNTYTFLSGCIIVVTASICYFYERIKYPGPHSLLKEPAFWVSTGLLFFYTCSPPLTGVLNAISLMPFYNYKTLYFINLMINIILYLLFSISFICNLIFRRYS</sequence>
<keyword evidence="1" id="KW-0472">Membrane</keyword>
<feature type="transmembrane region" description="Helical" evidence="1">
    <location>
        <begin position="104"/>
        <end position="126"/>
    </location>
</feature>
<evidence type="ECO:0000313" key="3">
    <source>
        <dbReference type="Proteomes" id="UP000240978"/>
    </source>
</evidence>
<feature type="transmembrane region" description="Helical" evidence="1">
    <location>
        <begin position="172"/>
        <end position="197"/>
    </location>
</feature>
<evidence type="ECO:0000313" key="2">
    <source>
        <dbReference type="EMBL" id="PSL25478.1"/>
    </source>
</evidence>
<proteinExistence type="predicted"/>
<evidence type="ECO:0008006" key="4">
    <source>
        <dbReference type="Google" id="ProtNLM"/>
    </source>
</evidence>
<evidence type="ECO:0000256" key="1">
    <source>
        <dbReference type="SAM" id="Phobius"/>
    </source>
</evidence>
<organism evidence="2 3">
    <name type="scientific">Chitinophaga ginsengisoli</name>
    <dbReference type="NCBI Taxonomy" id="363837"/>
    <lineage>
        <taxon>Bacteria</taxon>
        <taxon>Pseudomonadati</taxon>
        <taxon>Bacteroidota</taxon>
        <taxon>Chitinophagia</taxon>
        <taxon>Chitinophagales</taxon>
        <taxon>Chitinophagaceae</taxon>
        <taxon>Chitinophaga</taxon>
    </lineage>
</organism>
<feature type="transmembrane region" description="Helical" evidence="1">
    <location>
        <begin position="132"/>
        <end position="151"/>
    </location>
</feature>